<evidence type="ECO:0000313" key="1">
    <source>
        <dbReference type="EMBL" id="KFV77747.1"/>
    </source>
</evidence>
<evidence type="ECO:0008006" key="3">
    <source>
        <dbReference type="Google" id="ProtNLM"/>
    </source>
</evidence>
<sequence>NGHKLKPRKFHLNRRKKFLTVRVTEHWNRLPRVVVESPSLEILKTRLDVTLGNML</sequence>
<evidence type="ECO:0000313" key="2">
    <source>
        <dbReference type="Proteomes" id="UP000053584"/>
    </source>
</evidence>
<gene>
    <name evidence="1" type="ORF">N308_06258</name>
</gene>
<dbReference type="AlphaFoldDB" id="A0A093HFH4"/>
<name>A0A093HFH4_STRCA</name>
<accession>A0A093HFH4</accession>
<reference evidence="1 2" key="1">
    <citation type="submission" date="2014-04" db="EMBL/GenBank/DDBJ databases">
        <title>Genome evolution of avian class.</title>
        <authorList>
            <person name="Zhang G."/>
            <person name="Li C."/>
        </authorList>
    </citation>
    <scope>NUCLEOTIDE SEQUENCE [LARGE SCALE GENOMIC DNA]</scope>
    <source>
        <strain evidence="1">BGI_N308</strain>
    </source>
</reference>
<feature type="non-terminal residue" evidence="1">
    <location>
        <position position="1"/>
    </location>
</feature>
<dbReference type="EMBL" id="KL205988">
    <property type="protein sequence ID" value="KFV77747.1"/>
    <property type="molecule type" value="Genomic_DNA"/>
</dbReference>
<dbReference type="Proteomes" id="UP000053584">
    <property type="component" value="Unassembled WGS sequence"/>
</dbReference>
<protein>
    <recommendedName>
        <fullName evidence="3">Nidogen G2 beta-barrel domain-containing protein</fullName>
    </recommendedName>
</protein>
<organism evidence="1 2">
    <name type="scientific">Struthio camelus australis</name>
    <dbReference type="NCBI Taxonomy" id="441894"/>
    <lineage>
        <taxon>Eukaryota</taxon>
        <taxon>Metazoa</taxon>
        <taxon>Chordata</taxon>
        <taxon>Craniata</taxon>
        <taxon>Vertebrata</taxon>
        <taxon>Euteleostomi</taxon>
        <taxon>Archelosauria</taxon>
        <taxon>Archosauria</taxon>
        <taxon>Dinosauria</taxon>
        <taxon>Saurischia</taxon>
        <taxon>Theropoda</taxon>
        <taxon>Coelurosauria</taxon>
        <taxon>Aves</taxon>
        <taxon>Palaeognathae</taxon>
        <taxon>Struthioniformes</taxon>
        <taxon>Struthionidae</taxon>
        <taxon>Struthio</taxon>
    </lineage>
</organism>
<proteinExistence type="predicted"/>
<keyword evidence="2" id="KW-1185">Reference proteome</keyword>
<feature type="non-terminal residue" evidence="1">
    <location>
        <position position="55"/>
    </location>
</feature>